<comment type="caution">
    <text evidence="3">The sequence shown here is derived from an EMBL/GenBank/DDBJ whole genome shotgun (WGS) entry which is preliminary data.</text>
</comment>
<evidence type="ECO:0000256" key="1">
    <source>
        <dbReference type="ARBA" id="ARBA00022441"/>
    </source>
</evidence>
<reference evidence="3 4" key="1">
    <citation type="journal article" date="2020" name="ISME J.">
        <title>Uncovering the hidden diversity of litter-decomposition mechanisms in mushroom-forming fungi.</title>
        <authorList>
            <person name="Floudas D."/>
            <person name="Bentzer J."/>
            <person name="Ahren D."/>
            <person name="Johansson T."/>
            <person name="Persson P."/>
            <person name="Tunlid A."/>
        </authorList>
    </citation>
    <scope>NUCLEOTIDE SEQUENCE [LARGE SCALE GENOMIC DNA]</scope>
    <source>
        <strain evidence="3 4">CBS 661.87</strain>
    </source>
</reference>
<dbReference type="Gene3D" id="2.120.10.80">
    <property type="entry name" value="Kelch-type beta propeller"/>
    <property type="match status" value="2"/>
</dbReference>
<dbReference type="AlphaFoldDB" id="A0A8H5LVG3"/>
<dbReference type="EMBL" id="JAACJP010000049">
    <property type="protein sequence ID" value="KAF5371003.1"/>
    <property type="molecule type" value="Genomic_DNA"/>
</dbReference>
<dbReference type="Gene3D" id="6.10.140.2220">
    <property type="match status" value="1"/>
</dbReference>
<dbReference type="SUPFAM" id="SSF117281">
    <property type="entry name" value="Kelch motif"/>
    <property type="match status" value="1"/>
</dbReference>
<organism evidence="3 4">
    <name type="scientific">Tricholomella constricta</name>
    <dbReference type="NCBI Taxonomy" id="117010"/>
    <lineage>
        <taxon>Eukaryota</taxon>
        <taxon>Fungi</taxon>
        <taxon>Dikarya</taxon>
        <taxon>Basidiomycota</taxon>
        <taxon>Agaricomycotina</taxon>
        <taxon>Agaricomycetes</taxon>
        <taxon>Agaricomycetidae</taxon>
        <taxon>Agaricales</taxon>
        <taxon>Tricholomatineae</taxon>
        <taxon>Lyophyllaceae</taxon>
        <taxon>Tricholomella</taxon>
    </lineage>
</organism>
<protein>
    <submittedName>
        <fullName evidence="3">Uncharacterized protein</fullName>
    </submittedName>
</protein>
<sequence length="678" mass="76646">MDLSAIQRLMMNAKMTCREGDSLYKAGKYSEARQSYWESAVKVVGPKYRIPGVPGVGAGGVRSELYTSMDPYDRANLMGCCTGLARCLVKEGDTESALAWLDEVAVLYKNTYFTTEKPLYDWIDLGLDLPELTYRRTAGLATSSEVFFSLDNTGAAAHRRWVANTSTVNMPPHHKTPRTMAEANQERVLELTQLRHPDPSFTAKLELKNPELQVRGSWSKLAIKSRARMLARFSFASFIWNSHLYVAGGRKDSAGPFYRDFWYLDLEKCDAWKPLPDYPVPVPSSGAFLNWDMLVYKDKALLFTGRRQMDYFDLKAEKWGTITTTYTPTRADEQAGIASGWPWPGQRLADSAQQIVGDKLFVFGGTHRNTNIGCNLFMELDLKTNVWRRLTGYVMPPPNNDYFCPGPRKTPGSWVSKDKNRFYLLFGQCDRDGAALRGEPHGASSSYPFEDMWSWDIKKEEWRRERLAGNPPCPRTEMGCTYNEKLDKVIVFGGYNPCLPAFFISNRQRFNYSYFADTFIYSPPDPASPPSGKPLSGPAVVDSAAQPKWKQVLTRGFPTYRCQAHLLSDPVTGKTYLFGGFTNRDFVPSRADYITRSFGDVWQLMIDEPGGYFAGVNLEEEARTAKAGPWQRCFNCGDTGPWKKCGGTCNGRAFFCNTDCQKDGWKEHKKMHKCGKKT</sequence>
<keyword evidence="2" id="KW-0677">Repeat</keyword>
<dbReference type="Proteomes" id="UP000565441">
    <property type="component" value="Unassembled WGS sequence"/>
</dbReference>
<evidence type="ECO:0000256" key="2">
    <source>
        <dbReference type="ARBA" id="ARBA00022737"/>
    </source>
</evidence>
<keyword evidence="4" id="KW-1185">Reference proteome</keyword>
<dbReference type="PANTHER" id="PTHR46093:SF18">
    <property type="entry name" value="FIBRONECTIN TYPE-III DOMAIN-CONTAINING PROTEIN"/>
    <property type="match status" value="1"/>
</dbReference>
<name>A0A8H5LVG3_9AGAR</name>
<keyword evidence="1" id="KW-0880">Kelch repeat</keyword>
<evidence type="ECO:0000313" key="4">
    <source>
        <dbReference type="Proteomes" id="UP000565441"/>
    </source>
</evidence>
<dbReference type="PANTHER" id="PTHR46093">
    <property type="entry name" value="ACYL-COA-BINDING DOMAIN-CONTAINING PROTEIN 5"/>
    <property type="match status" value="1"/>
</dbReference>
<dbReference type="InterPro" id="IPR015915">
    <property type="entry name" value="Kelch-typ_b-propeller"/>
</dbReference>
<dbReference type="OrthoDB" id="432528at2759"/>
<accession>A0A8H5LVG3</accession>
<evidence type="ECO:0000313" key="3">
    <source>
        <dbReference type="EMBL" id="KAF5371003.1"/>
    </source>
</evidence>
<gene>
    <name evidence="3" type="ORF">D9615_009996</name>
</gene>
<proteinExistence type="predicted"/>